<accession>A0A871BIW6</accession>
<dbReference type="AlphaFoldDB" id="A0A871BIW6"/>
<feature type="region of interest" description="Disordered" evidence="1">
    <location>
        <begin position="1"/>
        <end position="39"/>
    </location>
</feature>
<sequence>MPTREHIDQKPTSEQRSELAAQDTRDDDDRVATTPNGAYTGGYAYHELDEDGEIVCGGHSDGRFVEVTRAEAKRTGKTPCGKCEWLLELQTESSTSD</sequence>
<protein>
    <submittedName>
        <fullName evidence="2">Uncharacterized protein</fullName>
    </submittedName>
</protein>
<feature type="compositionally biased region" description="Basic and acidic residues" evidence="1">
    <location>
        <begin position="1"/>
        <end position="31"/>
    </location>
</feature>
<organism evidence="2 3">
    <name type="scientific">Haloferax gibbonsii</name>
    <dbReference type="NCBI Taxonomy" id="35746"/>
    <lineage>
        <taxon>Archaea</taxon>
        <taxon>Methanobacteriati</taxon>
        <taxon>Methanobacteriota</taxon>
        <taxon>Stenosarchaea group</taxon>
        <taxon>Halobacteria</taxon>
        <taxon>Halobacteriales</taxon>
        <taxon>Haloferacaceae</taxon>
        <taxon>Haloferax</taxon>
    </lineage>
</organism>
<dbReference type="RefSeq" id="WP_193492556.1">
    <property type="nucleotide sequence ID" value="NZ_CP063205.1"/>
</dbReference>
<evidence type="ECO:0000313" key="2">
    <source>
        <dbReference type="EMBL" id="QOS12674.1"/>
    </source>
</evidence>
<evidence type="ECO:0000313" key="3">
    <source>
        <dbReference type="Proteomes" id="UP000663064"/>
    </source>
</evidence>
<dbReference type="EMBL" id="CP063205">
    <property type="protein sequence ID" value="QOS12674.1"/>
    <property type="molecule type" value="Genomic_DNA"/>
</dbReference>
<reference evidence="2" key="1">
    <citation type="journal article" date="2021" name="Front. Microbiol.">
        <title>Cellular and Genomic Properties of Haloferax gibbonsii LR2-5, the Host of Euryarchaeal Virus HFTV1.</title>
        <authorList>
            <person name="Tittes C."/>
            <person name="Schwarzer S."/>
            <person name="Pfeiffer F."/>
            <person name="Dyall-Smith M."/>
            <person name="Rodriguez-Franco M."/>
            <person name="Oksanen H.M."/>
            <person name="Quax T.E.F."/>
        </authorList>
    </citation>
    <scope>NUCLEOTIDE SEQUENCE</scope>
    <source>
        <strain evidence="2">LR2-5</strain>
    </source>
</reference>
<dbReference type="GeneID" id="59460202"/>
<proteinExistence type="predicted"/>
<gene>
    <name evidence="2" type="ORF">HfgLR_12690</name>
</gene>
<name>A0A871BIW6_HALGI</name>
<evidence type="ECO:0000256" key="1">
    <source>
        <dbReference type="SAM" id="MobiDB-lite"/>
    </source>
</evidence>
<dbReference type="Proteomes" id="UP000663064">
    <property type="component" value="Chromosome"/>
</dbReference>